<proteinExistence type="predicted"/>
<dbReference type="EMBL" id="JBJXBP010000007">
    <property type="protein sequence ID" value="KAL3819228.1"/>
    <property type="molecule type" value="Genomic_DNA"/>
</dbReference>
<protein>
    <recommendedName>
        <fullName evidence="4">Transmembrane protein</fullName>
    </recommendedName>
</protein>
<organism evidence="2 3">
    <name type="scientific">Penstemon smallii</name>
    <dbReference type="NCBI Taxonomy" id="265156"/>
    <lineage>
        <taxon>Eukaryota</taxon>
        <taxon>Viridiplantae</taxon>
        <taxon>Streptophyta</taxon>
        <taxon>Embryophyta</taxon>
        <taxon>Tracheophyta</taxon>
        <taxon>Spermatophyta</taxon>
        <taxon>Magnoliopsida</taxon>
        <taxon>eudicotyledons</taxon>
        <taxon>Gunneridae</taxon>
        <taxon>Pentapetalae</taxon>
        <taxon>asterids</taxon>
        <taxon>lamiids</taxon>
        <taxon>Lamiales</taxon>
        <taxon>Plantaginaceae</taxon>
        <taxon>Cheloneae</taxon>
        <taxon>Penstemon</taxon>
    </lineage>
</organism>
<evidence type="ECO:0000313" key="2">
    <source>
        <dbReference type="EMBL" id="KAL3819228.1"/>
    </source>
</evidence>
<keyword evidence="1" id="KW-0812">Transmembrane</keyword>
<comment type="caution">
    <text evidence="2">The sequence shown here is derived from an EMBL/GenBank/DDBJ whole genome shotgun (WGS) entry which is preliminary data.</text>
</comment>
<feature type="transmembrane region" description="Helical" evidence="1">
    <location>
        <begin position="121"/>
        <end position="140"/>
    </location>
</feature>
<feature type="transmembrane region" description="Helical" evidence="1">
    <location>
        <begin position="80"/>
        <end position="100"/>
    </location>
</feature>
<accession>A0ABD3S408</accession>
<evidence type="ECO:0000313" key="3">
    <source>
        <dbReference type="Proteomes" id="UP001634393"/>
    </source>
</evidence>
<keyword evidence="1" id="KW-0472">Membrane</keyword>
<evidence type="ECO:0000256" key="1">
    <source>
        <dbReference type="SAM" id="Phobius"/>
    </source>
</evidence>
<evidence type="ECO:0008006" key="4">
    <source>
        <dbReference type="Google" id="ProtNLM"/>
    </source>
</evidence>
<keyword evidence="1" id="KW-1133">Transmembrane helix</keyword>
<keyword evidence="3" id="KW-1185">Reference proteome</keyword>
<reference evidence="2 3" key="1">
    <citation type="submission" date="2024-12" db="EMBL/GenBank/DDBJ databases">
        <title>The unique morphological basis and parallel evolutionary history of personate flowers in Penstemon.</title>
        <authorList>
            <person name="Depatie T.H."/>
            <person name="Wessinger C.A."/>
        </authorList>
    </citation>
    <scope>NUCLEOTIDE SEQUENCE [LARGE SCALE GENOMIC DNA]</scope>
    <source>
        <strain evidence="2">WTNN_2</strain>
        <tissue evidence="2">Leaf</tissue>
    </source>
</reference>
<feature type="transmembrane region" description="Helical" evidence="1">
    <location>
        <begin position="152"/>
        <end position="185"/>
    </location>
</feature>
<dbReference type="Proteomes" id="UP001634393">
    <property type="component" value="Unassembled WGS sequence"/>
</dbReference>
<name>A0ABD3S408_9LAMI</name>
<sequence length="206" mass="24017">MACMRTKAFYKSIFAHGNNFVAKTIDRGLRNKNNYRRVDFPTPICTTLAIVDIVQAFAVTIACIVVLVMSMHDSPRSDEFRYWIFGYMVQCFLLVLWICIEQQPHYYQKFSRRMIRFIEKCEVIVYRSWWVLGCLMLFVAGSKLGLDTSKQLYRLVCILVLLELIILTVVLIVYLALVIVAYFLFPFIFGYFSVARNEDHKVAMAA</sequence>
<feature type="transmembrane region" description="Helical" evidence="1">
    <location>
        <begin position="40"/>
        <end position="68"/>
    </location>
</feature>
<gene>
    <name evidence="2" type="ORF">ACJIZ3_005133</name>
</gene>
<dbReference type="AlphaFoldDB" id="A0ABD3S408"/>